<dbReference type="PANTHER" id="PTHR34473:SF2">
    <property type="entry name" value="UPF0699 TRANSMEMBRANE PROTEIN YDBT"/>
    <property type="match status" value="1"/>
</dbReference>
<feature type="transmembrane region" description="Helical" evidence="1">
    <location>
        <begin position="47"/>
        <end position="68"/>
    </location>
</feature>
<keyword evidence="4" id="KW-1185">Reference proteome</keyword>
<evidence type="ECO:0000256" key="1">
    <source>
        <dbReference type="SAM" id="Phobius"/>
    </source>
</evidence>
<organism evidence="3 4">
    <name type="scientific">Mangrovibacillus cuniculi</name>
    <dbReference type="NCBI Taxonomy" id="2593652"/>
    <lineage>
        <taxon>Bacteria</taxon>
        <taxon>Bacillati</taxon>
        <taxon>Bacillota</taxon>
        <taxon>Bacilli</taxon>
        <taxon>Bacillales</taxon>
        <taxon>Bacillaceae</taxon>
        <taxon>Mangrovibacillus</taxon>
    </lineage>
</organism>
<feature type="domain" description="YdbS-like PH" evidence="2">
    <location>
        <begin position="73"/>
        <end position="149"/>
    </location>
</feature>
<keyword evidence="1" id="KW-1133">Transmembrane helix</keyword>
<dbReference type="AlphaFoldDB" id="A0A7S8CDX7"/>
<name>A0A7S8CDX7_9BACI</name>
<keyword evidence="1" id="KW-0812">Transmembrane</keyword>
<accession>A0A7S8CDX7</accession>
<feature type="transmembrane region" description="Helical" evidence="1">
    <location>
        <begin position="20"/>
        <end position="41"/>
    </location>
</feature>
<protein>
    <submittedName>
        <fullName evidence="3">PH domain-containing protein</fullName>
    </submittedName>
</protein>
<dbReference type="RefSeq" id="WP_239672864.1">
    <property type="nucleotide sequence ID" value="NZ_CP049742.1"/>
</dbReference>
<sequence length="160" mass="18520">MLSIPREKISQKALTVWRIYGALFTLASLIPVGVSVYFVFWAEKISVWFFIGALALALVVAFFTIYAIPTLRYKRWRYEIRGEDLLIQQGLFIKTQTLIPLIRVQHVDTMQGPILRKFHLASVEISTAATQHEIPALEEAEAETLRQWISNWIKTENRNE</sequence>
<dbReference type="EMBL" id="CP049742">
    <property type="protein sequence ID" value="QPC48181.1"/>
    <property type="molecule type" value="Genomic_DNA"/>
</dbReference>
<dbReference type="Pfam" id="PF03703">
    <property type="entry name" value="bPH_2"/>
    <property type="match status" value="1"/>
</dbReference>
<evidence type="ECO:0000259" key="2">
    <source>
        <dbReference type="Pfam" id="PF03703"/>
    </source>
</evidence>
<proteinExistence type="predicted"/>
<keyword evidence="1" id="KW-0472">Membrane</keyword>
<dbReference type="KEGG" id="mcui:G8O30_15195"/>
<dbReference type="InterPro" id="IPR005182">
    <property type="entry name" value="YdbS-like_PH"/>
</dbReference>
<evidence type="ECO:0000313" key="3">
    <source>
        <dbReference type="EMBL" id="QPC48181.1"/>
    </source>
</evidence>
<reference evidence="3 4" key="1">
    <citation type="submission" date="2019-07" db="EMBL/GenBank/DDBJ databases">
        <title>Genome sequence of 2 isolates from Red Sea Mangroves.</title>
        <authorList>
            <person name="Sefrji F."/>
            <person name="Michoud G."/>
            <person name="Merlino G."/>
            <person name="Daffonchio D."/>
        </authorList>
    </citation>
    <scope>NUCLEOTIDE SEQUENCE [LARGE SCALE GENOMIC DNA]</scope>
    <source>
        <strain evidence="3 4">R1DC41</strain>
    </source>
</reference>
<evidence type="ECO:0000313" key="4">
    <source>
        <dbReference type="Proteomes" id="UP000593626"/>
    </source>
</evidence>
<dbReference type="Proteomes" id="UP000593626">
    <property type="component" value="Chromosome"/>
</dbReference>
<dbReference type="PANTHER" id="PTHR34473">
    <property type="entry name" value="UPF0699 TRANSMEMBRANE PROTEIN YDBS"/>
    <property type="match status" value="1"/>
</dbReference>
<gene>
    <name evidence="3" type="ORF">G8O30_15195</name>
</gene>